<dbReference type="PRINTS" id="PR01267">
    <property type="entry name" value="GSTRNSFRASEM"/>
</dbReference>
<reference evidence="8 9" key="1">
    <citation type="submission" date="2022-12" db="EMBL/GenBank/DDBJ databases">
        <title>Chromosome-level genome of Tegillarca granosa.</title>
        <authorList>
            <person name="Kim J."/>
        </authorList>
    </citation>
    <scope>NUCLEOTIDE SEQUENCE [LARGE SCALE GENOMIC DNA]</scope>
    <source>
        <strain evidence="8">Teg-2019</strain>
        <tissue evidence="8">Adductor muscle</tissue>
    </source>
</reference>
<dbReference type="Gene3D" id="3.40.30.10">
    <property type="entry name" value="Glutaredoxin"/>
    <property type="match status" value="1"/>
</dbReference>
<dbReference type="CDD" id="cd03209">
    <property type="entry name" value="GST_C_Mu"/>
    <property type="match status" value="1"/>
</dbReference>
<evidence type="ECO:0000256" key="1">
    <source>
        <dbReference type="ARBA" id="ARBA00003701"/>
    </source>
</evidence>
<dbReference type="InterPro" id="IPR010987">
    <property type="entry name" value="Glutathione-S-Trfase_C-like"/>
</dbReference>
<dbReference type="PROSITE" id="PS50404">
    <property type="entry name" value="GST_NTER"/>
    <property type="match status" value="1"/>
</dbReference>
<comment type="function">
    <text evidence="1">Conjugation of reduced glutathione to a wide number of exogenous and endogenous hydrophobic electrophiles.</text>
</comment>
<gene>
    <name evidence="8" type="ORF">KUTeg_020653</name>
</gene>
<dbReference type="SUPFAM" id="SSF52833">
    <property type="entry name" value="Thioredoxin-like"/>
    <property type="match status" value="1"/>
</dbReference>
<evidence type="ECO:0000313" key="9">
    <source>
        <dbReference type="Proteomes" id="UP001217089"/>
    </source>
</evidence>
<comment type="similarity">
    <text evidence="2">Belongs to the GST superfamily. Mu family.</text>
</comment>
<comment type="caution">
    <text evidence="8">The sequence shown here is derived from an EMBL/GenBank/DDBJ whole genome shotgun (WGS) entry which is preliminary data.</text>
</comment>
<sequence>MMNSVFDVGSLFIFIITAPDYNRQAWTNVKNSLGLPIPNLPYYIDGDIKVTQSNAILRYIGRKHDLLGQTEAEKVNVDMMLDQAMDFRNGLVRLAYSRDYEKLKESYFKDLGKKLEIFETFLGSNDWFAGDKITICDFHIYELLDQHRIMDPTCLENFKKLQAFLDRFEELPKIKAYLNSDKCIKRPINNKIAAFK</sequence>
<dbReference type="EMBL" id="JARBDR010000918">
    <property type="protein sequence ID" value="KAJ8301666.1"/>
    <property type="molecule type" value="Genomic_DNA"/>
</dbReference>
<dbReference type="EC" id="2.5.1.18" evidence="3"/>
<evidence type="ECO:0000256" key="3">
    <source>
        <dbReference type="ARBA" id="ARBA00012452"/>
    </source>
</evidence>
<evidence type="ECO:0000256" key="4">
    <source>
        <dbReference type="ARBA" id="ARBA00022679"/>
    </source>
</evidence>
<proteinExistence type="inferred from homology"/>
<comment type="catalytic activity">
    <reaction evidence="5">
        <text>RX + glutathione = an S-substituted glutathione + a halide anion + H(+)</text>
        <dbReference type="Rhea" id="RHEA:16437"/>
        <dbReference type="ChEBI" id="CHEBI:15378"/>
        <dbReference type="ChEBI" id="CHEBI:16042"/>
        <dbReference type="ChEBI" id="CHEBI:17792"/>
        <dbReference type="ChEBI" id="CHEBI:57925"/>
        <dbReference type="ChEBI" id="CHEBI:90779"/>
        <dbReference type="EC" id="2.5.1.18"/>
    </reaction>
</comment>
<dbReference type="Gene3D" id="1.20.1050.10">
    <property type="match status" value="1"/>
</dbReference>
<dbReference type="InterPro" id="IPR040079">
    <property type="entry name" value="Glutathione_S-Trfase"/>
</dbReference>
<accession>A0ABQ9EB95</accession>
<feature type="domain" description="GST C-terminal" evidence="7">
    <location>
        <begin position="70"/>
        <end position="188"/>
    </location>
</feature>
<keyword evidence="9" id="KW-1185">Reference proteome</keyword>
<name>A0ABQ9EB95_TEGGR</name>
<evidence type="ECO:0000256" key="2">
    <source>
        <dbReference type="ARBA" id="ARBA00005861"/>
    </source>
</evidence>
<evidence type="ECO:0000313" key="8">
    <source>
        <dbReference type="EMBL" id="KAJ8301666.1"/>
    </source>
</evidence>
<evidence type="ECO:0000259" key="7">
    <source>
        <dbReference type="PROSITE" id="PS50405"/>
    </source>
</evidence>
<dbReference type="InterPro" id="IPR036282">
    <property type="entry name" value="Glutathione-S-Trfase_C_sf"/>
</dbReference>
<dbReference type="SUPFAM" id="SSF47616">
    <property type="entry name" value="GST C-terminal domain-like"/>
    <property type="match status" value="1"/>
</dbReference>
<dbReference type="PROSITE" id="PS50405">
    <property type="entry name" value="GST_CTER"/>
    <property type="match status" value="1"/>
</dbReference>
<dbReference type="InterPro" id="IPR004046">
    <property type="entry name" value="GST_C"/>
</dbReference>
<dbReference type="InterPro" id="IPR050213">
    <property type="entry name" value="GST_superfamily"/>
</dbReference>
<protein>
    <recommendedName>
        <fullName evidence="3">glutathione transferase</fullName>
        <ecNumber evidence="3">2.5.1.18</ecNumber>
    </recommendedName>
</protein>
<evidence type="ECO:0000259" key="6">
    <source>
        <dbReference type="PROSITE" id="PS50404"/>
    </source>
</evidence>
<evidence type="ECO:0000256" key="5">
    <source>
        <dbReference type="ARBA" id="ARBA00047960"/>
    </source>
</evidence>
<dbReference type="Proteomes" id="UP001217089">
    <property type="component" value="Unassembled WGS sequence"/>
</dbReference>
<dbReference type="PANTHER" id="PTHR11571:SF222">
    <property type="entry name" value="GLUTATHIONE TRANSFERASE"/>
    <property type="match status" value="1"/>
</dbReference>
<dbReference type="Pfam" id="PF14497">
    <property type="entry name" value="GST_C_3"/>
    <property type="match status" value="1"/>
</dbReference>
<dbReference type="InterPro" id="IPR036249">
    <property type="entry name" value="Thioredoxin-like_sf"/>
</dbReference>
<dbReference type="Pfam" id="PF02798">
    <property type="entry name" value="GST_N"/>
    <property type="match status" value="1"/>
</dbReference>
<dbReference type="InterPro" id="IPR003081">
    <property type="entry name" value="GST_mu"/>
</dbReference>
<feature type="domain" description="GST N-terminal" evidence="6">
    <location>
        <begin position="1"/>
        <end position="68"/>
    </location>
</feature>
<dbReference type="SFLD" id="SFLDS00019">
    <property type="entry name" value="Glutathione_Transferase_(cytos"/>
    <property type="match status" value="1"/>
</dbReference>
<dbReference type="PANTHER" id="PTHR11571">
    <property type="entry name" value="GLUTATHIONE S-TRANSFERASE"/>
    <property type="match status" value="1"/>
</dbReference>
<dbReference type="InterPro" id="IPR004045">
    <property type="entry name" value="Glutathione_S-Trfase_N"/>
</dbReference>
<keyword evidence="4" id="KW-0808">Transferase</keyword>
<organism evidence="8 9">
    <name type="scientific">Tegillarca granosa</name>
    <name type="common">Malaysian cockle</name>
    <name type="synonym">Anadara granosa</name>
    <dbReference type="NCBI Taxonomy" id="220873"/>
    <lineage>
        <taxon>Eukaryota</taxon>
        <taxon>Metazoa</taxon>
        <taxon>Spiralia</taxon>
        <taxon>Lophotrochozoa</taxon>
        <taxon>Mollusca</taxon>
        <taxon>Bivalvia</taxon>
        <taxon>Autobranchia</taxon>
        <taxon>Pteriomorphia</taxon>
        <taxon>Arcoida</taxon>
        <taxon>Arcoidea</taxon>
        <taxon>Arcidae</taxon>
        <taxon>Tegillarca</taxon>
    </lineage>
</organism>